<dbReference type="SMART" id="SM00198">
    <property type="entry name" value="SCP"/>
    <property type="match status" value="1"/>
</dbReference>
<dbReference type="WBParaSite" id="SPAL_0000685100.1">
    <property type="protein sequence ID" value="SPAL_0000685100.1"/>
    <property type="gene ID" value="SPAL_0000685100"/>
</dbReference>
<dbReference type="Gene3D" id="3.40.33.10">
    <property type="entry name" value="CAP"/>
    <property type="match status" value="1"/>
</dbReference>
<evidence type="ECO:0000313" key="3">
    <source>
        <dbReference type="WBParaSite" id="SPAL_0000685100.1"/>
    </source>
</evidence>
<feature type="domain" description="SCP" evidence="1">
    <location>
        <begin position="192"/>
        <end position="317"/>
    </location>
</feature>
<accession>A0A0N5BLQ5</accession>
<dbReference type="Pfam" id="PF00188">
    <property type="entry name" value="CAP"/>
    <property type="match status" value="1"/>
</dbReference>
<protein>
    <submittedName>
        <fullName evidence="3">SCP domain-containing protein</fullName>
    </submittedName>
</protein>
<dbReference type="Pfam" id="PF24100">
    <property type="entry name" value="DUF7381"/>
    <property type="match status" value="1"/>
</dbReference>
<dbReference type="InterPro" id="IPR035940">
    <property type="entry name" value="CAP_sf"/>
</dbReference>
<name>A0A0N5BLQ5_STREA</name>
<dbReference type="InterPro" id="IPR055805">
    <property type="entry name" value="DUF7381"/>
</dbReference>
<reference evidence="3" key="1">
    <citation type="submission" date="2017-02" db="UniProtKB">
        <authorList>
            <consortium name="WormBaseParasite"/>
        </authorList>
    </citation>
    <scope>IDENTIFICATION</scope>
</reference>
<dbReference type="InterPro" id="IPR014044">
    <property type="entry name" value="CAP_dom"/>
</dbReference>
<dbReference type="PANTHER" id="PTHR10334">
    <property type="entry name" value="CYSTEINE-RICH SECRETORY PROTEIN-RELATED"/>
    <property type="match status" value="1"/>
</dbReference>
<keyword evidence="2" id="KW-1185">Reference proteome</keyword>
<dbReference type="SUPFAM" id="SSF55797">
    <property type="entry name" value="PR-1-like"/>
    <property type="match status" value="1"/>
</dbReference>
<proteinExistence type="predicted"/>
<dbReference type="Proteomes" id="UP000046392">
    <property type="component" value="Unplaced"/>
</dbReference>
<sequence>MRIAIIVYVSITVIINLVKTQELAVTYMTKYKDKHRKIYLYRNNVYSTMEQLIEQVLKNHHYIDRKYLLLTNIPSFDDVKPYNDEEQIYRNIFTKKFLNSKPPLLIEEYYIRKSLKYVCNGRIFTSYNAALKYVIQEKLKNPIKHTRRPPSAVFLPLEKVNWAKEKIYCKKFWLILWKSCNYYCYSRKNFEVMKQKFLSEINYYREKYGVKKLVESPRLSSYAYKYLKEVVPFRSSMNITNFENVGKGSLTKAPLIINNWFGEHKNYKFNTPFGSTGTRHFTAMVWKSVRQIGIGIFQAGEEIYVKLIYDKTVNLPNQFETNVLKKVSV</sequence>
<dbReference type="InterPro" id="IPR001283">
    <property type="entry name" value="CRISP-related"/>
</dbReference>
<evidence type="ECO:0000313" key="2">
    <source>
        <dbReference type="Proteomes" id="UP000046392"/>
    </source>
</evidence>
<dbReference type="AlphaFoldDB" id="A0A0N5BLQ5"/>
<organism evidence="2 3">
    <name type="scientific">Strongyloides papillosus</name>
    <name type="common">Intestinal threadworm</name>
    <dbReference type="NCBI Taxonomy" id="174720"/>
    <lineage>
        <taxon>Eukaryota</taxon>
        <taxon>Metazoa</taxon>
        <taxon>Ecdysozoa</taxon>
        <taxon>Nematoda</taxon>
        <taxon>Chromadorea</taxon>
        <taxon>Rhabditida</taxon>
        <taxon>Tylenchina</taxon>
        <taxon>Panagrolaimomorpha</taxon>
        <taxon>Strongyloidoidea</taxon>
        <taxon>Strongyloididae</taxon>
        <taxon>Strongyloides</taxon>
    </lineage>
</organism>
<evidence type="ECO:0000259" key="1">
    <source>
        <dbReference type="SMART" id="SM00198"/>
    </source>
</evidence>